<dbReference type="GO" id="GO:0005886">
    <property type="term" value="C:plasma membrane"/>
    <property type="evidence" value="ECO:0007669"/>
    <property type="project" value="UniProtKB-SubCell"/>
</dbReference>
<evidence type="ECO:0000256" key="5">
    <source>
        <dbReference type="ARBA" id="ARBA00022989"/>
    </source>
</evidence>
<comment type="caution">
    <text evidence="9">The sequence shown here is derived from an EMBL/GenBank/DDBJ whole genome shotgun (WGS) entry which is preliminary data.</text>
</comment>
<evidence type="ECO:0000256" key="4">
    <source>
        <dbReference type="ARBA" id="ARBA00022692"/>
    </source>
</evidence>
<dbReference type="Proteomes" id="UP000274391">
    <property type="component" value="Unassembled WGS sequence"/>
</dbReference>
<evidence type="ECO:0000313" key="9">
    <source>
        <dbReference type="EMBL" id="RRJ86937.1"/>
    </source>
</evidence>
<dbReference type="SUPFAM" id="SSF161098">
    <property type="entry name" value="MetI-like"/>
    <property type="match status" value="1"/>
</dbReference>
<evidence type="ECO:0000256" key="3">
    <source>
        <dbReference type="ARBA" id="ARBA00022475"/>
    </source>
</evidence>
<accession>A0A3P3VX62</accession>
<dbReference type="InterPro" id="IPR000515">
    <property type="entry name" value="MetI-like"/>
</dbReference>
<comment type="subcellular location">
    <subcellularLocation>
        <location evidence="1 7">Cell membrane</location>
        <topology evidence="1 7">Multi-pass membrane protein</topology>
    </subcellularLocation>
</comment>
<dbReference type="Gene3D" id="1.10.3720.10">
    <property type="entry name" value="MetI-like"/>
    <property type="match status" value="1"/>
</dbReference>
<feature type="transmembrane region" description="Helical" evidence="7">
    <location>
        <begin position="22"/>
        <end position="48"/>
    </location>
</feature>
<evidence type="ECO:0000256" key="2">
    <source>
        <dbReference type="ARBA" id="ARBA00022448"/>
    </source>
</evidence>
<dbReference type="InterPro" id="IPR035906">
    <property type="entry name" value="MetI-like_sf"/>
</dbReference>
<name>A0A3P3VX62_9MICO</name>
<keyword evidence="3" id="KW-1003">Cell membrane</keyword>
<reference evidence="9 10" key="1">
    <citation type="submission" date="2018-11" db="EMBL/GenBank/DDBJ databases">
        <title>YIM 102482-1 draft genome.</title>
        <authorList>
            <person name="Li G."/>
            <person name="Jiang Y."/>
        </authorList>
    </citation>
    <scope>NUCLEOTIDE SEQUENCE [LARGE SCALE GENOMIC DNA]</scope>
    <source>
        <strain evidence="9 10">YIM 102482-1</strain>
    </source>
</reference>
<evidence type="ECO:0000256" key="7">
    <source>
        <dbReference type="RuleBase" id="RU363032"/>
    </source>
</evidence>
<keyword evidence="2 7" id="KW-0813">Transport</keyword>
<comment type="similarity">
    <text evidence="7">Belongs to the binding-protein-dependent transport system permease family.</text>
</comment>
<gene>
    <name evidence="9" type="ORF">EG850_05870</name>
</gene>
<feature type="transmembrane region" description="Helical" evidence="7">
    <location>
        <begin position="196"/>
        <end position="220"/>
    </location>
</feature>
<feature type="transmembrane region" description="Helical" evidence="7">
    <location>
        <begin position="90"/>
        <end position="113"/>
    </location>
</feature>
<dbReference type="RefSeq" id="WP_124971404.1">
    <property type="nucleotide sequence ID" value="NZ_RQVS01000006.1"/>
</dbReference>
<evidence type="ECO:0000256" key="6">
    <source>
        <dbReference type="ARBA" id="ARBA00023136"/>
    </source>
</evidence>
<keyword evidence="6 7" id="KW-0472">Membrane</keyword>
<dbReference type="PROSITE" id="PS50928">
    <property type="entry name" value="ABC_TM1"/>
    <property type="match status" value="1"/>
</dbReference>
<evidence type="ECO:0000259" key="8">
    <source>
        <dbReference type="PROSITE" id="PS50928"/>
    </source>
</evidence>
<dbReference type="EMBL" id="RQVS01000006">
    <property type="protein sequence ID" value="RRJ86937.1"/>
    <property type="molecule type" value="Genomic_DNA"/>
</dbReference>
<organism evidence="9 10">
    <name type="scientific">Gulosibacter macacae</name>
    <dbReference type="NCBI Taxonomy" id="2488791"/>
    <lineage>
        <taxon>Bacteria</taxon>
        <taxon>Bacillati</taxon>
        <taxon>Actinomycetota</taxon>
        <taxon>Actinomycetes</taxon>
        <taxon>Micrococcales</taxon>
        <taxon>Microbacteriaceae</taxon>
        <taxon>Gulosibacter</taxon>
    </lineage>
</organism>
<feature type="transmembrane region" description="Helical" evidence="7">
    <location>
        <begin position="60"/>
        <end position="84"/>
    </location>
</feature>
<keyword evidence="10" id="KW-1185">Reference proteome</keyword>
<sequence length="226" mass="24277">MYYQDRNLDRLGELLPSLPEQLALTLMLVAVAMVIGGGLGLVLGTTLYATRPGNVLEHRVIYNILNVIVNIFRPIPFIILLAALQPFARAIIGVGIGDPMAMFAMSTAATFGISRLVEQNLVTVPPGVVEAARAAGAGRLRTLLTVVIPEGLGPLILGYTYAFIAVIDMSAMAGAVGGSGLGNFALQYGYRQFNPYVTWAAVIVIIIVVQLVQLLGNWLARRVMRR</sequence>
<keyword evidence="5 7" id="KW-1133">Transmembrane helix</keyword>
<evidence type="ECO:0000256" key="1">
    <source>
        <dbReference type="ARBA" id="ARBA00004651"/>
    </source>
</evidence>
<dbReference type="AlphaFoldDB" id="A0A3P3VX62"/>
<evidence type="ECO:0000313" key="10">
    <source>
        <dbReference type="Proteomes" id="UP000274391"/>
    </source>
</evidence>
<protein>
    <submittedName>
        <fullName evidence="9">ABC transporter permease subunit</fullName>
    </submittedName>
</protein>
<proteinExistence type="inferred from homology"/>
<feature type="domain" description="ABC transmembrane type-1" evidence="8">
    <location>
        <begin position="22"/>
        <end position="215"/>
    </location>
</feature>
<dbReference type="Pfam" id="PF00528">
    <property type="entry name" value="BPD_transp_1"/>
    <property type="match status" value="1"/>
</dbReference>
<keyword evidence="4 7" id="KW-0812">Transmembrane</keyword>
<dbReference type="InterPro" id="IPR051322">
    <property type="entry name" value="AA_ABC_Transporter_Permease"/>
</dbReference>
<dbReference type="PANTHER" id="PTHR30450:SF14">
    <property type="entry name" value="TRANSPORTER, PERMEASE PROTEIN, PUTATIVE-RELATED"/>
    <property type="match status" value="1"/>
</dbReference>
<dbReference type="PANTHER" id="PTHR30450">
    <property type="entry name" value="ABC TRANSPORTER PERMEASE"/>
    <property type="match status" value="1"/>
</dbReference>
<dbReference type="GO" id="GO:0048473">
    <property type="term" value="P:D-methionine transmembrane transport"/>
    <property type="evidence" value="ECO:0007669"/>
    <property type="project" value="TreeGrafter"/>
</dbReference>